<feature type="compositionally biased region" description="Basic and acidic residues" evidence="1">
    <location>
        <begin position="562"/>
        <end position="573"/>
    </location>
</feature>
<feature type="region of interest" description="Disordered" evidence="1">
    <location>
        <begin position="1121"/>
        <end position="1140"/>
    </location>
</feature>
<evidence type="ECO:0000256" key="1">
    <source>
        <dbReference type="SAM" id="MobiDB-lite"/>
    </source>
</evidence>
<dbReference type="InterPro" id="IPR017956">
    <property type="entry name" value="AT_hook_DNA-bd_motif"/>
</dbReference>
<feature type="compositionally biased region" description="Basic residues" evidence="1">
    <location>
        <begin position="442"/>
        <end position="451"/>
    </location>
</feature>
<feature type="compositionally biased region" description="Polar residues" evidence="1">
    <location>
        <begin position="551"/>
        <end position="561"/>
    </location>
</feature>
<feature type="region of interest" description="Disordered" evidence="1">
    <location>
        <begin position="993"/>
        <end position="1091"/>
    </location>
</feature>
<feature type="region of interest" description="Disordered" evidence="1">
    <location>
        <begin position="293"/>
        <end position="329"/>
    </location>
</feature>
<accession>A0A4Y2CPM1</accession>
<evidence type="ECO:0000313" key="2">
    <source>
        <dbReference type="EMBL" id="GBM05265.1"/>
    </source>
</evidence>
<proteinExistence type="predicted"/>
<feature type="compositionally biased region" description="Polar residues" evidence="1">
    <location>
        <begin position="1066"/>
        <end position="1076"/>
    </location>
</feature>
<dbReference type="GO" id="GO:0003677">
    <property type="term" value="F:DNA binding"/>
    <property type="evidence" value="ECO:0007669"/>
    <property type="project" value="InterPro"/>
</dbReference>
<feature type="compositionally biased region" description="Polar residues" evidence="1">
    <location>
        <begin position="181"/>
        <end position="199"/>
    </location>
</feature>
<protein>
    <submittedName>
        <fullName evidence="2">Uncharacterized protein</fullName>
    </submittedName>
</protein>
<feature type="compositionally biased region" description="Low complexity" evidence="1">
    <location>
        <begin position="1438"/>
        <end position="1448"/>
    </location>
</feature>
<gene>
    <name evidence="2" type="ORF">AVEN_181642_2</name>
</gene>
<feature type="compositionally biased region" description="Acidic residues" evidence="1">
    <location>
        <begin position="995"/>
        <end position="1005"/>
    </location>
</feature>
<feature type="compositionally biased region" description="Acidic residues" evidence="1">
    <location>
        <begin position="907"/>
        <end position="920"/>
    </location>
</feature>
<feature type="compositionally biased region" description="Basic residues" evidence="1">
    <location>
        <begin position="672"/>
        <end position="685"/>
    </location>
</feature>
<reference evidence="2 3" key="1">
    <citation type="journal article" date="2019" name="Sci. Rep.">
        <title>Orb-weaving spider Araneus ventricosus genome elucidates the spidroin gene catalogue.</title>
        <authorList>
            <person name="Kono N."/>
            <person name="Nakamura H."/>
            <person name="Ohtoshi R."/>
            <person name="Moran D.A.P."/>
            <person name="Shinohara A."/>
            <person name="Yoshida Y."/>
            <person name="Fujiwara M."/>
            <person name="Mori M."/>
            <person name="Tomita M."/>
            <person name="Arakawa K."/>
        </authorList>
    </citation>
    <scope>NUCLEOTIDE SEQUENCE [LARGE SCALE GENOMIC DNA]</scope>
</reference>
<feature type="compositionally biased region" description="Basic residues" evidence="1">
    <location>
        <begin position="505"/>
        <end position="514"/>
    </location>
</feature>
<feature type="compositionally biased region" description="Low complexity" evidence="1">
    <location>
        <begin position="200"/>
        <end position="212"/>
    </location>
</feature>
<evidence type="ECO:0000313" key="3">
    <source>
        <dbReference type="Proteomes" id="UP000499080"/>
    </source>
</evidence>
<name>A0A4Y2CPM1_ARAVE</name>
<dbReference type="SMART" id="SM00384">
    <property type="entry name" value="AT_hook"/>
    <property type="match status" value="2"/>
</dbReference>
<feature type="compositionally biased region" description="Acidic residues" evidence="1">
    <location>
        <begin position="1453"/>
        <end position="1462"/>
    </location>
</feature>
<dbReference type="EMBL" id="BGPR01000213">
    <property type="protein sequence ID" value="GBM05265.1"/>
    <property type="molecule type" value="Genomic_DNA"/>
</dbReference>
<dbReference type="OrthoDB" id="3642826at2759"/>
<sequence>MEQKQRNEPASENLCQRRTPVVIWPFSPRSPLNPARPIRPIESPRTQYVPVILPPTGTAQSKYVLCMDSPLEYHRTQYVPVILPPTGTAQNASRRSLMGIPAPNPQYIPSSIGYNSSQRIAPTVIHVGDPTAPAIATRHPAVSNIPSRSIERPNYARSSIPSSYHASSSSAEKPNYARPSIPSSYHASSRSTERSNYARSSIPSSYHASSSSTERPNYERKRQMNGFKEKTTNAPQNFSSCHAVAASSSYIECLCHAPQTSSFRCQAFTASSSSIDWRSYDLNIQEPAQTYGTMEGYTSEKMPRKKKSKSGQRKNMPSKAGNPTFVKDNPASVIENPASILDDPHCVAENSAMLVESPGNLVYNPVIVENLVDKRIDDSPASVLENTTSIIENPQPVPENPACVVNNPHTLQENSLIFLDIRVCLERLVGISIGDVVIVKPPPRKRGRPRKVVPPIDEGAISQSKPAPKRRKSKTSEKMPPKSRSKSKQKKNMPYEGEASAVKPPPKKRGRPRKVVSPIDGGEASAVKPPPKKRGVRSQSKPAPKRKKGETSQAGPSNLLTTKEREEILEEIRIICGPPPTEIVEKNSERKKKSKPTKTTEVMTPPPLSTTESEKIVEKKSGRRKRSKPTATTDVIPPPPPPPLSTTESERCQNPIERLRNPVPQAKPVYYRNRRKNKGKPYKRVIRLERERADQDDFFQEREYNADNDVSQEGEVNQVVNENLPEGGAGNEGPDDEVVEVPIEEEELELLLPDGPDIYIGVIFHIDEILHMGPYPVVGTAAYPVILDDEDDEYDQVPEARRDNEDVDDDVQIIERDEVCAAKGKDDEISPLSPDEEPVESPHQYYEELECEPQQELMYNESEISFAGSHKQDSMNDEEPRILPRPKPSWWSDMSEDEEKTASESDAGSDGEVNECEEVESSSANRPGKFSATHQPSDEEPDEPVMVVKRPSAKDTIFNDPNVVYDVEEYRFELTEKGRKECYEDYKRTHGLSFVEEEASQEDTSEPNIYEESSMPPQPESIGKQMSPNKPSGNGFAAISDSTLYLTEEPNFYEESPMSPPLESMGEQTSPNRPSVSQDKSKRSDEESDEDLEIIFDAKNDITEKVSDSVYTIEILDSDEENEDLSSIQRNSQEKWDRKMAQNPISDDVKEEDPSIPKKSMIIATFRRGATDEEIVEDFFLKEDMEVFVTELQAYLERLIAENTTIYLVNVEETARLMYQESLDSQNSADSAKATSDDENVEQNMVIPPALQNEHADEGKISGQSMDFTAENVEELVSFLERSEAIENALFPSIEVPESMEELYELESLKWIEDDEANIEELPTKVDTLLEKLLSEDPLHDNTGVFDLGTFLDTPTAAETPASQLYANFPISVNPTTAISASHPEIVWMMPTTVDLTIEFMNESDKEMELSYQIENDESDDEIEVIEIVQPEPKHDSVQQQEQSSSVEKATFDGDDDVSIIE</sequence>
<dbReference type="Proteomes" id="UP000499080">
    <property type="component" value="Unassembled WGS sequence"/>
</dbReference>
<feature type="compositionally biased region" description="Low complexity" evidence="1">
    <location>
        <begin position="156"/>
        <end position="171"/>
    </location>
</feature>
<feature type="compositionally biased region" description="Basic residues" evidence="1">
    <location>
        <begin position="303"/>
        <end position="312"/>
    </location>
</feature>
<organism evidence="2 3">
    <name type="scientific">Araneus ventricosus</name>
    <name type="common">Orbweaver spider</name>
    <name type="synonym">Epeira ventricosa</name>
    <dbReference type="NCBI Taxonomy" id="182803"/>
    <lineage>
        <taxon>Eukaryota</taxon>
        <taxon>Metazoa</taxon>
        <taxon>Ecdysozoa</taxon>
        <taxon>Arthropoda</taxon>
        <taxon>Chelicerata</taxon>
        <taxon>Arachnida</taxon>
        <taxon>Araneae</taxon>
        <taxon>Araneomorphae</taxon>
        <taxon>Entelegynae</taxon>
        <taxon>Araneoidea</taxon>
        <taxon>Araneidae</taxon>
        <taxon>Araneus</taxon>
    </lineage>
</organism>
<feature type="compositionally biased region" description="Basic and acidic residues" evidence="1">
    <location>
        <begin position="870"/>
        <end position="882"/>
    </location>
</feature>
<feature type="region of interest" description="Disordered" evidence="1">
    <location>
        <begin position="136"/>
        <end position="220"/>
    </location>
</feature>
<feature type="region of interest" description="Disordered" evidence="1">
    <location>
        <begin position="818"/>
        <end position="953"/>
    </location>
</feature>
<feature type="region of interest" description="Disordered" evidence="1">
    <location>
        <begin position="439"/>
        <end position="685"/>
    </location>
</feature>
<feature type="region of interest" description="Disordered" evidence="1">
    <location>
        <begin position="1431"/>
        <end position="1462"/>
    </location>
</feature>
<comment type="caution">
    <text evidence="2">The sequence shown here is derived from an EMBL/GenBank/DDBJ whole genome shotgun (WGS) entry which is preliminary data.</text>
</comment>
<feature type="compositionally biased region" description="Basic residues" evidence="1">
    <location>
        <begin position="481"/>
        <end position="491"/>
    </location>
</feature>
<keyword evidence="3" id="KW-1185">Reference proteome</keyword>
<feature type="compositionally biased region" description="Basic and acidic residues" evidence="1">
    <location>
        <begin position="818"/>
        <end position="828"/>
    </location>
</feature>